<reference evidence="1 2" key="1">
    <citation type="submission" date="2020-08" db="EMBL/GenBank/DDBJ databases">
        <title>Polaribacter sp. L12M9 isolated from gut of the Korean scallop.</title>
        <authorList>
            <person name="Jeong Y.S."/>
        </authorList>
    </citation>
    <scope>NUCLEOTIDE SEQUENCE [LARGE SCALE GENOMIC DNA]</scope>
    <source>
        <strain evidence="1 2">L12M9</strain>
    </source>
</reference>
<dbReference type="AlphaFoldDB" id="A0A7G9LBI2"/>
<name>A0A7G9LBI2_9FLAO</name>
<sequence length="114" mass="12724">MVKIVDFKTYQKEDGTEFCTLKVQAGVEAVKSKETGKMYLTARTASVPCTFNQATCEALIGSELSGTIRKISVEPYEYTVPSTGEIITLTERNEFVSEEEAILQDNLVKKEEVF</sequence>
<dbReference type="RefSeq" id="WP_187482873.1">
    <property type="nucleotide sequence ID" value="NZ_CP060695.1"/>
</dbReference>
<dbReference type="Proteomes" id="UP000515808">
    <property type="component" value="Chromosome"/>
</dbReference>
<evidence type="ECO:0000313" key="1">
    <source>
        <dbReference type="EMBL" id="QNM85981.1"/>
    </source>
</evidence>
<gene>
    <name evidence="1" type="ORF">H9W90_02385</name>
</gene>
<proteinExistence type="predicted"/>
<evidence type="ECO:0000313" key="2">
    <source>
        <dbReference type="Proteomes" id="UP000515808"/>
    </source>
</evidence>
<dbReference type="EMBL" id="CP060695">
    <property type="protein sequence ID" value="QNM85981.1"/>
    <property type="molecule type" value="Genomic_DNA"/>
</dbReference>
<accession>A0A7G9LBI2</accession>
<dbReference type="KEGG" id="ppec:H9W90_02385"/>
<organism evidence="1 2">
    <name type="scientific">Polaribacter pectinis</name>
    <dbReference type="NCBI Taxonomy" id="2738844"/>
    <lineage>
        <taxon>Bacteria</taxon>
        <taxon>Pseudomonadati</taxon>
        <taxon>Bacteroidota</taxon>
        <taxon>Flavobacteriia</taxon>
        <taxon>Flavobacteriales</taxon>
        <taxon>Flavobacteriaceae</taxon>
    </lineage>
</organism>
<protein>
    <submittedName>
        <fullName evidence="1">Uncharacterized protein</fullName>
    </submittedName>
</protein>
<keyword evidence="2" id="KW-1185">Reference proteome</keyword>